<keyword evidence="4" id="KW-0963">Cytoplasm</keyword>
<dbReference type="GO" id="GO:0005524">
    <property type="term" value="F:ATP binding"/>
    <property type="evidence" value="ECO:0007669"/>
    <property type="project" value="UniProtKB-KW"/>
</dbReference>
<gene>
    <name evidence="12" type="ORF">CHLNCDRAFT_57163</name>
</gene>
<evidence type="ECO:0000256" key="7">
    <source>
        <dbReference type="ARBA" id="ARBA00022741"/>
    </source>
</evidence>
<dbReference type="STRING" id="554065.E1Z769"/>
<evidence type="ECO:0000256" key="8">
    <source>
        <dbReference type="ARBA" id="ARBA00022840"/>
    </source>
</evidence>
<dbReference type="RefSeq" id="XP_005850219.1">
    <property type="nucleotide sequence ID" value="XM_005850157.1"/>
</dbReference>
<dbReference type="InterPro" id="IPR027417">
    <property type="entry name" value="P-loop_NTPase"/>
</dbReference>
<evidence type="ECO:0000256" key="5">
    <source>
        <dbReference type="ARBA" id="ARBA00022694"/>
    </source>
</evidence>
<dbReference type="NCBIfam" id="TIGR00150">
    <property type="entry name" value="T6A_YjeE"/>
    <property type="match status" value="1"/>
</dbReference>
<keyword evidence="6" id="KW-0479">Metal-binding</keyword>
<keyword evidence="8" id="KW-0067">ATP-binding</keyword>
<dbReference type="GO" id="GO:0046872">
    <property type="term" value="F:metal ion binding"/>
    <property type="evidence" value="ECO:0007669"/>
    <property type="project" value="UniProtKB-KW"/>
</dbReference>
<keyword evidence="7" id="KW-0547">Nucleotide-binding</keyword>
<dbReference type="InterPro" id="IPR003442">
    <property type="entry name" value="T6A_TsaE"/>
</dbReference>
<dbReference type="GeneID" id="17357578"/>
<dbReference type="GO" id="GO:0002949">
    <property type="term" value="P:tRNA threonylcarbamoyladenosine modification"/>
    <property type="evidence" value="ECO:0007669"/>
    <property type="project" value="InterPro"/>
</dbReference>
<comment type="subcellular location">
    <subcellularLocation>
        <location evidence="1">Cytoplasm</location>
    </subcellularLocation>
</comment>
<feature type="compositionally biased region" description="Acidic residues" evidence="11">
    <location>
        <begin position="198"/>
        <end position="210"/>
    </location>
</feature>
<dbReference type="Proteomes" id="UP000008141">
    <property type="component" value="Unassembled WGS sequence"/>
</dbReference>
<evidence type="ECO:0000256" key="4">
    <source>
        <dbReference type="ARBA" id="ARBA00022490"/>
    </source>
</evidence>
<keyword evidence="13" id="KW-1185">Reference proteome</keyword>
<keyword evidence="5" id="KW-0819">tRNA processing</keyword>
<dbReference type="OrthoDB" id="507945at2759"/>
<accession>E1Z769</accession>
<evidence type="ECO:0000313" key="13">
    <source>
        <dbReference type="Proteomes" id="UP000008141"/>
    </source>
</evidence>
<dbReference type="Gene3D" id="3.40.50.300">
    <property type="entry name" value="P-loop containing nucleotide triphosphate hydrolases"/>
    <property type="match status" value="1"/>
</dbReference>
<dbReference type="AlphaFoldDB" id="E1Z769"/>
<dbReference type="InParanoid" id="E1Z769"/>
<organism evidence="13">
    <name type="scientific">Chlorella variabilis</name>
    <name type="common">Green alga</name>
    <dbReference type="NCBI Taxonomy" id="554065"/>
    <lineage>
        <taxon>Eukaryota</taxon>
        <taxon>Viridiplantae</taxon>
        <taxon>Chlorophyta</taxon>
        <taxon>core chlorophytes</taxon>
        <taxon>Trebouxiophyceae</taxon>
        <taxon>Chlorellales</taxon>
        <taxon>Chlorellaceae</taxon>
        <taxon>Chlorella clade</taxon>
        <taxon>Chlorella</taxon>
    </lineage>
</organism>
<evidence type="ECO:0000256" key="1">
    <source>
        <dbReference type="ARBA" id="ARBA00004496"/>
    </source>
</evidence>
<evidence type="ECO:0000256" key="11">
    <source>
        <dbReference type="SAM" id="MobiDB-lite"/>
    </source>
</evidence>
<comment type="similarity">
    <text evidence="2">Belongs to the TsaE family.</text>
</comment>
<reference evidence="12 13" key="1">
    <citation type="journal article" date="2010" name="Plant Cell">
        <title>The Chlorella variabilis NC64A genome reveals adaptation to photosymbiosis, coevolution with viruses, and cryptic sex.</title>
        <authorList>
            <person name="Blanc G."/>
            <person name="Duncan G."/>
            <person name="Agarkova I."/>
            <person name="Borodovsky M."/>
            <person name="Gurnon J."/>
            <person name="Kuo A."/>
            <person name="Lindquist E."/>
            <person name="Lucas S."/>
            <person name="Pangilinan J."/>
            <person name="Polle J."/>
            <person name="Salamov A."/>
            <person name="Terry A."/>
            <person name="Yamada T."/>
            <person name="Dunigan D.D."/>
            <person name="Grigoriev I.V."/>
            <person name="Claverie J.M."/>
            <person name="Van Etten J.L."/>
        </authorList>
    </citation>
    <scope>NUCLEOTIDE SEQUENCE [LARGE SCALE GENOMIC DNA]</scope>
    <source>
        <strain evidence="12 13">NC64A</strain>
    </source>
</reference>
<name>E1Z769_CHLVA</name>
<dbReference type="Pfam" id="PF02367">
    <property type="entry name" value="TsaE"/>
    <property type="match status" value="1"/>
</dbReference>
<protein>
    <recommendedName>
        <fullName evidence="3">tRNA threonylcarbamoyladenosine biosynthesis protein TsaE</fullName>
    </recommendedName>
    <alternativeName>
        <fullName evidence="10">t(6)A37 threonylcarbamoyladenosine biosynthesis protein TsaE</fullName>
    </alternativeName>
</protein>
<evidence type="ECO:0000256" key="6">
    <source>
        <dbReference type="ARBA" id="ARBA00022723"/>
    </source>
</evidence>
<proteinExistence type="inferred from homology"/>
<evidence type="ECO:0000313" key="12">
    <source>
        <dbReference type="EMBL" id="EFN58117.1"/>
    </source>
</evidence>
<dbReference type="PANTHER" id="PTHR33540">
    <property type="entry name" value="TRNA THREONYLCARBAMOYLADENOSINE BIOSYNTHESIS PROTEIN TSAE"/>
    <property type="match status" value="1"/>
</dbReference>
<dbReference type="GO" id="GO:0005737">
    <property type="term" value="C:cytoplasm"/>
    <property type="evidence" value="ECO:0007669"/>
    <property type="project" value="UniProtKB-SubCell"/>
</dbReference>
<evidence type="ECO:0000256" key="10">
    <source>
        <dbReference type="ARBA" id="ARBA00032441"/>
    </source>
</evidence>
<sequence>MQLRALLLFQAPGMGRQRSLVARGLRVLAQQDQEAEAQLAAAPDRRLSVLAASPTATQLLAHFCACELRPADCYLLYGSVGAGKSYFSRAFIRAAAKDEELPVPSPTFLLQNIYTDHQGPPIHHFDLYRLTKQYEFARLDLRTSFNEAVSLVEWPERLDAHHQPAERLEVHISILEAAEQERLQRQRAPTENGWRGDEEAEQDGSTDECSGDMRWRRISLKPFGQRWLLRLQLLQRYLQAEGAQLDCHMERGLLEQES</sequence>
<keyword evidence="9" id="KW-0460">Magnesium</keyword>
<dbReference type="EMBL" id="GL433838">
    <property type="protein sequence ID" value="EFN58117.1"/>
    <property type="molecule type" value="Genomic_DNA"/>
</dbReference>
<evidence type="ECO:0000256" key="2">
    <source>
        <dbReference type="ARBA" id="ARBA00007599"/>
    </source>
</evidence>
<dbReference type="KEGG" id="cvr:CHLNCDRAFT_57163"/>
<dbReference type="eggNOG" id="ENOG502S3MQ">
    <property type="taxonomic scope" value="Eukaryota"/>
</dbReference>
<feature type="region of interest" description="Disordered" evidence="11">
    <location>
        <begin position="181"/>
        <end position="210"/>
    </location>
</feature>
<dbReference type="PANTHER" id="PTHR33540:SF2">
    <property type="entry name" value="TRNA THREONYLCARBAMOYLADENOSINE BIOSYNTHESIS PROTEIN TSAE"/>
    <property type="match status" value="1"/>
</dbReference>
<dbReference type="SUPFAM" id="SSF52540">
    <property type="entry name" value="P-loop containing nucleoside triphosphate hydrolases"/>
    <property type="match status" value="1"/>
</dbReference>
<evidence type="ECO:0000256" key="3">
    <source>
        <dbReference type="ARBA" id="ARBA00019010"/>
    </source>
</evidence>
<evidence type="ECO:0000256" key="9">
    <source>
        <dbReference type="ARBA" id="ARBA00022842"/>
    </source>
</evidence>